<name>A0A8S2Z266_9BILA</name>
<reference evidence="2" key="1">
    <citation type="submission" date="2021-02" db="EMBL/GenBank/DDBJ databases">
        <authorList>
            <person name="Nowell W R."/>
        </authorList>
    </citation>
    <scope>NUCLEOTIDE SEQUENCE</scope>
</reference>
<dbReference type="Pfam" id="PF02931">
    <property type="entry name" value="Neur_chan_LBD"/>
    <property type="match status" value="1"/>
</dbReference>
<sequence length="49" mass="5610">MKNFPFDQQTCSFKMGSVLYGVNEVVIIQAIDFVIDEPNLMPNGYYFVS</sequence>
<gene>
    <name evidence="2" type="ORF">SMN809_LOCUS39261</name>
    <name evidence="3" type="ORF">SMN809_LOCUS47002</name>
</gene>
<feature type="non-terminal residue" evidence="2">
    <location>
        <position position="1"/>
    </location>
</feature>
<dbReference type="GO" id="GO:0005230">
    <property type="term" value="F:extracellular ligand-gated monoatomic ion channel activity"/>
    <property type="evidence" value="ECO:0007669"/>
    <property type="project" value="InterPro"/>
</dbReference>
<dbReference type="GO" id="GO:0016020">
    <property type="term" value="C:membrane"/>
    <property type="evidence" value="ECO:0007669"/>
    <property type="project" value="InterPro"/>
</dbReference>
<evidence type="ECO:0000313" key="2">
    <source>
        <dbReference type="EMBL" id="CAF4605652.1"/>
    </source>
</evidence>
<dbReference type="EMBL" id="CAJOBI010147614">
    <property type="protein sequence ID" value="CAF4796851.1"/>
    <property type="molecule type" value="Genomic_DNA"/>
</dbReference>
<organism evidence="2 4">
    <name type="scientific">Rotaria magnacalcarata</name>
    <dbReference type="NCBI Taxonomy" id="392030"/>
    <lineage>
        <taxon>Eukaryota</taxon>
        <taxon>Metazoa</taxon>
        <taxon>Spiralia</taxon>
        <taxon>Gnathifera</taxon>
        <taxon>Rotifera</taxon>
        <taxon>Eurotatoria</taxon>
        <taxon>Bdelloidea</taxon>
        <taxon>Philodinida</taxon>
        <taxon>Philodinidae</taxon>
        <taxon>Rotaria</taxon>
    </lineage>
</organism>
<proteinExistence type="predicted"/>
<dbReference type="InterPro" id="IPR006202">
    <property type="entry name" value="Neur_chan_lig-bd"/>
</dbReference>
<dbReference type="SUPFAM" id="SSF63712">
    <property type="entry name" value="Nicotinic receptor ligand binding domain-like"/>
    <property type="match status" value="1"/>
</dbReference>
<comment type="caution">
    <text evidence="2">The sequence shown here is derived from an EMBL/GenBank/DDBJ whole genome shotgun (WGS) entry which is preliminary data.</text>
</comment>
<evidence type="ECO:0000313" key="4">
    <source>
        <dbReference type="Proteomes" id="UP000676336"/>
    </source>
</evidence>
<dbReference type="EMBL" id="CAJOBI010104893">
    <property type="protein sequence ID" value="CAF4605652.1"/>
    <property type="molecule type" value="Genomic_DNA"/>
</dbReference>
<dbReference type="Proteomes" id="UP000676336">
    <property type="component" value="Unassembled WGS sequence"/>
</dbReference>
<feature type="domain" description="Neurotransmitter-gated ion-channel ligand-binding" evidence="1">
    <location>
        <begin position="1"/>
        <end position="29"/>
    </location>
</feature>
<accession>A0A8S2Z266</accession>
<dbReference type="InterPro" id="IPR036734">
    <property type="entry name" value="Neur_chan_lig-bd_sf"/>
</dbReference>
<dbReference type="Gene3D" id="2.70.170.10">
    <property type="entry name" value="Neurotransmitter-gated ion-channel ligand-binding domain"/>
    <property type="match status" value="1"/>
</dbReference>
<evidence type="ECO:0000259" key="1">
    <source>
        <dbReference type="Pfam" id="PF02931"/>
    </source>
</evidence>
<protein>
    <recommendedName>
        <fullName evidence="1">Neurotransmitter-gated ion-channel ligand-binding domain-containing protein</fullName>
    </recommendedName>
</protein>
<dbReference type="AlphaFoldDB" id="A0A8S2Z266"/>
<evidence type="ECO:0000313" key="3">
    <source>
        <dbReference type="EMBL" id="CAF4796851.1"/>
    </source>
</evidence>